<dbReference type="InterPro" id="IPR036291">
    <property type="entry name" value="NAD(P)-bd_dom_sf"/>
</dbReference>
<evidence type="ECO:0000313" key="5">
    <source>
        <dbReference type="Proteomes" id="UP001595712"/>
    </source>
</evidence>
<dbReference type="PANTHER" id="PTHR42748:SF7">
    <property type="entry name" value="NMRA LIKE REDOX SENSOR 1-RELATED"/>
    <property type="match status" value="1"/>
</dbReference>
<organism evidence="4 5">
    <name type="scientific">Glycomyces rhizosphaerae</name>
    <dbReference type="NCBI Taxonomy" id="2054422"/>
    <lineage>
        <taxon>Bacteria</taxon>
        <taxon>Bacillati</taxon>
        <taxon>Actinomycetota</taxon>
        <taxon>Actinomycetes</taxon>
        <taxon>Glycomycetales</taxon>
        <taxon>Glycomycetaceae</taxon>
        <taxon>Glycomyces</taxon>
    </lineage>
</organism>
<evidence type="ECO:0000313" key="4">
    <source>
        <dbReference type="EMBL" id="MFC3493517.1"/>
    </source>
</evidence>
<dbReference type="Proteomes" id="UP001595712">
    <property type="component" value="Unassembled WGS sequence"/>
</dbReference>
<dbReference type="Pfam" id="PF05368">
    <property type="entry name" value="NmrA"/>
    <property type="match status" value="1"/>
</dbReference>
<gene>
    <name evidence="4" type="ORF">ACFO8M_13630</name>
</gene>
<dbReference type="EMBL" id="JBHRWO010000010">
    <property type="protein sequence ID" value="MFC3493517.1"/>
    <property type="molecule type" value="Genomic_DNA"/>
</dbReference>
<dbReference type="Gene3D" id="3.40.50.720">
    <property type="entry name" value="NAD(P)-binding Rossmann-like Domain"/>
    <property type="match status" value="1"/>
</dbReference>
<dbReference type="InterPro" id="IPR008030">
    <property type="entry name" value="NmrA-like"/>
</dbReference>
<dbReference type="SUPFAM" id="SSF51735">
    <property type="entry name" value="NAD(P)-binding Rossmann-fold domains"/>
    <property type="match status" value="1"/>
</dbReference>
<comment type="similarity">
    <text evidence="1">Belongs to the NmrA-type oxidoreductase family.</text>
</comment>
<name>A0ABV7Q333_9ACTN</name>
<evidence type="ECO:0000256" key="2">
    <source>
        <dbReference type="ARBA" id="ARBA00022857"/>
    </source>
</evidence>
<reference evidence="5" key="1">
    <citation type="journal article" date="2019" name="Int. J. Syst. Evol. Microbiol.">
        <title>The Global Catalogue of Microorganisms (GCM) 10K type strain sequencing project: providing services to taxonomists for standard genome sequencing and annotation.</title>
        <authorList>
            <consortium name="The Broad Institute Genomics Platform"/>
            <consortium name="The Broad Institute Genome Sequencing Center for Infectious Disease"/>
            <person name="Wu L."/>
            <person name="Ma J."/>
        </authorList>
    </citation>
    <scope>NUCLEOTIDE SEQUENCE [LARGE SCALE GENOMIC DNA]</scope>
    <source>
        <strain evidence="5">CGMCC 4.7396</strain>
    </source>
</reference>
<proteinExistence type="inferred from homology"/>
<comment type="caution">
    <text evidence="4">The sequence shown here is derived from an EMBL/GenBank/DDBJ whole genome shotgun (WGS) entry which is preliminary data.</text>
</comment>
<dbReference type="PANTHER" id="PTHR42748">
    <property type="entry name" value="NITROGEN METABOLITE REPRESSION PROTEIN NMRA FAMILY MEMBER"/>
    <property type="match status" value="1"/>
</dbReference>
<accession>A0ABV7Q333</accession>
<dbReference type="InterPro" id="IPR051164">
    <property type="entry name" value="NmrA-like_oxidored"/>
</dbReference>
<keyword evidence="2" id="KW-0521">NADP</keyword>
<sequence length="303" mass="32651">MTRHDSTAPNGTILVTGATGKQGAAAARHLLHHGRTVRALVRDTDSEAARALAEAGAGLVRGDFDDPETITAAVKDVHGVFLVPPASYGANGWDLELEFTRGAALVDASTAAGVRHVVFTSIASMPGHIFRGEEGKRRIEKRIEASGMDWTHLRPVRFMENYLLRDSPIDGIHGGLHRHLFHPQHPMQVIAVDDIGAFAALAFADRDRFHGLTLELAGDELTPTAAAAAITGATNRTVHYEQVPQDEADALGPEISAIREVLNGDRSWAADLPALREIHPRLRTFDTWLKDGGADQIASLPTD</sequence>
<dbReference type="RefSeq" id="WP_387975998.1">
    <property type="nucleotide sequence ID" value="NZ_JBHRWO010000010.1"/>
</dbReference>
<protein>
    <submittedName>
        <fullName evidence="4">NmrA family NAD(P)-binding protein</fullName>
    </submittedName>
</protein>
<keyword evidence="5" id="KW-1185">Reference proteome</keyword>
<evidence type="ECO:0000256" key="1">
    <source>
        <dbReference type="ARBA" id="ARBA00006328"/>
    </source>
</evidence>
<evidence type="ECO:0000259" key="3">
    <source>
        <dbReference type="Pfam" id="PF05368"/>
    </source>
</evidence>
<feature type="domain" description="NmrA-like" evidence="3">
    <location>
        <begin position="10"/>
        <end position="247"/>
    </location>
</feature>
<dbReference type="Gene3D" id="3.90.25.10">
    <property type="entry name" value="UDP-galactose 4-epimerase, domain 1"/>
    <property type="match status" value="1"/>
</dbReference>